<evidence type="ECO:0008006" key="4">
    <source>
        <dbReference type="Google" id="ProtNLM"/>
    </source>
</evidence>
<keyword evidence="3" id="KW-1185">Reference proteome</keyword>
<gene>
    <name evidence="2" type="ORF">OO013_15915</name>
</gene>
<accession>A0ABT3RUQ0</accession>
<comment type="caution">
    <text evidence="2">The sequence shown here is derived from an EMBL/GenBank/DDBJ whole genome shotgun (WGS) entry which is preliminary data.</text>
</comment>
<feature type="transmembrane region" description="Helical" evidence="1">
    <location>
        <begin position="12"/>
        <end position="37"/>
    </location>
</feature>
<feature type="transmembrane region" description="Helical" evidence="1">
    <location>
        <begin position="57"/>
        <end position="80"/>
    </location>
</feature>
<evidence type="ECO:0000313" key="3">
    <source>
        <dbReference type="Proteomes" id="UP001209885"/>
    </source>
</evidence>
<feature type="transmembrane region" description="Helical" evidence="1">
    <location>
        <begin position="128"/>
        <end position="150"/>
    </location>
</feature>
<sequence>MIETKPKSIKIAGVIIIVISTLVILLNLIGAAIFMFLSDLKDNSYAHLNSLDNQLSLDSLLIGVAVFMTILGVLFLISGINIFKYKLWANRLATFISVFYIIYIWILMWWASFYLIENPGNVLGTLEFWELFTAVFLTVPAIILIWYLNIKNIKRHFER</sequence>
<dbReference type="Proteomes" id="UP001209885">
    <property type="component" value="Unassembled WGS sequence"/>
</dbReference>
<feature type="transmembrane region" description="Helical" evidence="1">
    <location>
        <begin position="92"/>
        <end position="116"/>
    </location>
</feature>
<organism evidence="2 3">
    <name type="scientific">Mangrovivirga halotolerans</name>
    <dbReference type="NCBI Taxonomy" id="2993936"/>
    <lineage>
        <taxon>Bacteria</taxon>
        <taxon>Pseudomonadati</taxon>
        <taxon>Bacteroidota</taxon>
        <taxon>Cytophagia</taxon>
        <taxon>Cytophagales</taxon>
        <taxon>Mangrovivirgaceae</taxon>
        <taxon>Mangrovivirga</taxon>
    </lineage>
</organism>
<dbReference type="RefSeq" id="WP_266057932.1">
    <property type="nucleotide sequence ID" value="NZ_JAPFQN010000009.1"/>
</dbReference>
<keyword evidence="1" id="KW-0812">Transmembrane</keyword>
<evidence type="ECO:0000313" key="2">
    <source>
        <dbReference type="EMBL" id="MCX2745365.1"/>
    </source>
</evidence>
<evidence type="ECO:0000256" key="1">
    <source>
        <dbReference type="SAM" id="Phobius"/>
    </source>
</evidence>
<keyword evidence="1" id="KW-1133">Transmembrane helix</keyword>
<keyword evidence="1" id="KW-0472">Membrane</keyword>
<reference evidence="2 3" key="1">
    <citation type="submission" date="2022-11" db="EMBL/GenBank/DDBJ databases">
        <title>The characterization of three novel Bacteroidetes species and genomic analysis of their roles in tidal elemental geochemical cycles.</title>
        <authorList>
            <person name="Ma K."/>
        </authorList>
    </citation>
    <scope>NUCLEOTIDE SEQUENCE [LARGE SCALE GENOMIC DNA]</scope>
    <source>
        <strain evidence="2 3">M17</strain>
    </source>
</reference>
<name>A0ABT3RUQ0_9BACT</name>
<proteinExistence type="predicted"/>
<protein>
    <recommendedName>
        <fullName evidence="4">DUF4293 family protein</fullName>
    </recommendedName>
</protein>
<dbReference type="EMBL" id="JAPFQN010000009">
    <property type="protein sequence ID" value="MCX2745365.1"/>
    <property type="molecule type" value="Genomic_DNA"/>
</dbReference>